<dbReference type="Proteomes" id="UP001516400">
    <property type="component" value="Unassembled WGS sequence"/>
</dbReference>
<sequence>MDFQGLLSIIGRSCQDDNIKSVNKTKVCGTRFIVLHAGNRHGFIPGAELVSSSKTLDSDYHGEMNQENFKHWFEHQLLLNLEKPSTIILDNVSYHKTILNKAPTTANKKVEIQGWLISNNIAYEESDL</sequence>
<protein>
    <recommendedName>
        <fullName evidence="3">Transposase</fullName>
    </recommendedName>
</protein>
<evidence type="ECO:0008006" key="3">
    <source>
        <dbReference type="Google" id="ProtNLM"/>
    </source>
</evidence>
<evidence type="ECO:0000313" key="2">
    <source>
        <dbReference type="Proteomes" id="UP001516400"/>
    </source>
</evidence>
<name>A0ABD2MTH3_9CUCU</name>
<dbReference type="Gene3D" id="3.30.420.10">
    <property type="entry name" value="Ribonuclease H-like superfamily/Ribonuclease H"/>
    <property type="match status" value="1"/>
</dbReference>
<reference evidence="1 2" key="1">
    <citation type="journal article" date="2021" name="BMC Biol.">
        <title>Horizontally acquired antibacterial genes associated with adaptive radiation of ladybird beetles.</title>
        <authorList>
            <person name="Li H.S."/>
            <person name="Tang X.F."/>
            <person name="Huang Y.H."/>
            <person name="Xu Z.Y."/>
            <person name="Chen M.L."/>
            <person name="Du X.Y."/>
            <person name="Qiu B.Y."/>
            <person name="Chen P.T."/>
            <person name="Zhang W."/>
            <person name="Slipinski A."/>
            <person name="Escalona H.E."/>
            <person name="Waterhouse R.M."/>
            <person name="Zwick A."/>
            <person name="Pang H."/>
        </authorList>
    </citation>
    <scope>NUCLEOTIDE SEQUENCE [LARGE SCALE GENOMIC DNA]</scope>
    <source>
        <strain evidence="1">SYSU2018</strain>
    </source>
</reference>
<dbReference type="EMBL" id="JABFTP020000021">
    <property type="protein sequence ID" value="KAL3269699.1"/>
    <property type="molecule type" value="Genomic_DNA"/>
</dbReference>
<dbReference type="AlphaFoldDB" id="A0ABD2MTH3"/>
<dbReference type="InterPro" id="IPR036397">
    <property type="entry name" value="RNaseH_sf"/>
</dbReference>
<dbReference type="PANTHER" id="PTHR33939:SF1">
    <property type="entry name" value="DUF4371 DOMAIN-CONTAINING PROTEIN"/>
    <property type="match status" value="1"/>
</dbReference>
<organism evidence="1 2">
    <name type="scientific">Cryptolaemus montrouzieri</name>
    <dbReference type="NCBI Taxonomy" id="559131"/>
    <lineage>
        <taxon>Eukaryota</taxon>
        <taxon>Metazoa</taxon>
        <taxon>Ecdysozoa</taxon>
        <taxon>Arthropoda</taxon>
        <taxon>Hexapoda</taxon>
        <taxon>Insecta</taxon>
        <taxon>Pterygota</taxon>
        <taxon>Neoptera</taxon>
        <taxon>Endopterygota</taxon>
        <taxon>Coleoptera</taxon>
        <taxon>Polyphaga</taxon>
        <taxon>Cucujiformia</taxon>
        <taxon>Coccinelloidea</taxon>
        <taxon>Coccinellidae</taxon>
        <taxon>Scymninae</taxon>
        <taxon>Scymnini</taxon>
        <taxon>Cryptolaemus</taxon>
    </lineage>
</organism>
<comment type="caution">
    <text evidence="1">The sequence shown here is derived from an EMBL/GenBank/DDBJ whole genome shotgun (WGS) entry which is preliminary data.</text>
</comment>
<accession>A0ABD2MTH3</accession>
<dbReference type="PANTHER" id="PTHR33939">
    <property type="entry name" value="PROTEIN CBG22215"/>
    <property type="match status" value="1"/>
</dbReference>
<proteinExistence type="predicted"/>
<gene>
    <name evidence="1" type="ORF">HHI36_008759</name>
</gene>
<evidence type="ECO:0000313" key="1">
    <source>
        <dbReference type="EMBL" id="KAL3269699.1"/>
    </source>
</evidence>
<keyword evidence="2" id="KW-1185">Reference proteome</keyword>